<keyword evidence="1" id="KW-0812">Transmembrane</keyword>
<dbReference type="EMBL" id="MAYT01000001">
    <property type="protein sequence ID" value="OCA92305.1"/>
    <property type="molecule type" value="Genomic_DNA"/>
</dbReference>
<organism evidence="2 3">
    <name type="scientific">Pseudobacillus wudalianchiensis</name>
    <dbReference type="NCBI Taxonomy" id="1743143"/>
    <lineage>
        <taxon>Bacteria</taxon>
        <taxon>Bacillati</taxon>
        <taxon>Bacillota</taxon>
        <taxon>Bacilli</taxon>
        <taxon>Bacillales</taxon>
        <taxon>Bacillaceae</taxon>
        <taxon>Pseudobacillus</taxon>
    </lineage>
</organism>
<reference evidence="3" key="1">
    <citation type="submission" date="2016-05" db="EMBL/GenBank/DDBJ databases">
        <authorList>
            <person name="Liu B."/>
            <person name="Wang J."/>
            <person name="Zhu Y."/>
            <person name="Liu G."/>
            <person name="Chen Q."/>
            <person name="Chen Z."/>
            <person name="Lan J."/>
            <person name="Che J."/>
            <person name="Ge C."/>
            <person name="Shi H."/>
            <person name="Pan Z."/>
            <person name="Liu X."/>
        </authorList>
    </citation>
    <scope>NUCLEOTIDE SEQUENCE [LARGE SCALE GENOMIC DNA]</scope>
    <source>
        <strain evidence="3">FJAT-27215</strain>
    </source>
</reference>
<proteinExistence type="predicted"/>
<accession>A0A1B9B888</accession>
<gene>
    <name evidence="2" type="ORF">A8F95_00840</name>
</gene>
<keyword evidence="3" id="KW-1185">Reference proteome</keyword>
<feature type="transmembrane region" description="Helical" evidence="1">
    <location>
        <begin position="61"/>
        <end position="82"/>
    </location>
</feature>
<name>A0A1B9B888_9BACI</name>
<sequence>MQVHSLSSVIFSFIGVMFVGLSFVLSNFVEYLLAVGFIFLLIGAYVSFRAIVYREAGKMKFIGLVVFFSVLLVIVLVVPFHIVRLFTWVKNWSIIEELLLRMRQS</sequence>
<feature type="transmembrane region" description="Helical" evidence="1">
    <location>
        <begin position="7"/>
        <end position="25"/>
    </location>
</feature>
<keyword evidence="1" id="KW-1133">Transmembrane helix</keyword>
<dbReference type="RefSeq" id="WP_065408823.1">
    <property type="nucleotide sequence ID" value="NZ_MAYT01000001.1"/>
</dbReference>
<feature type="transmembrane region" description="Helical" evidence="1">
    <location>
        <begin position="31"/>
        <end position="52"/>
    </location>
</feature>
<dbReference type="Proteomes" id="UP000092578">
    <property type="component" value="Unassembled WGS sequence"/>
</dbReference>
<comment type="caution">
    <text evidence="2">The sequence shown here is derived from an EMBL/GenBank/DDBJ whole genome shotgun (WGS) entry which is preliminary data.</text>
</comment>
<evidence type="ECO:0000313" key="3">
    <source>
        <dbReference type="Proteomes" id="UP000092578"/>
    </source>
</evidence>
<protein>
    <submittedName>
        <fullName evidence="2">Uncharacterized protein</fullName>
    </submittedName>
</protein>
<keyword evidence="1" id="KW-0472">Membrane</keyword>
<evidence type="ECO:0000313" key="2">
    <source>
        <dbReference type="EMBL" id="OCA92305.1"/>
    </source>
</evidence>
<evidence type="ECO:0000256" key="1">
    <source>
        <dbReference type="SAM" id="Phobius"/>
    </source>
</evidence>
<dbReference type="AlphaFoldDB" id="A0A1B9B888"/>